<feature type="region of interest" description="Disordered" evidence="1">
    <location>
        <begin position="262"/>
        <end position="282"/>
    </location>
</feature>
<evidence type="ECO:0000256" key="1">
    <source>
        <dbReference type="SAM" id="MobiDB-lite"/>
    </source>
</evidence>
<dbReference type="EMBL" id="JAKOGI010000120">
    <property type="protein sequence ID" value="KAJ8443401.1"/>
    <property type="molecule type" value="Genomic_DNA"/>
</dbReference>
<dbReference type="Proteomes" id="UP001153076">
    <property type="component" value="Unassembled WGS sequence"/>
</dbReference>
<evidence type="ECO:0000313" key="2">
    <source>
        <dbReference type="EMBL" id="KAJ8443401.1"/>
    </source>
</evidence>
<gene>
    <name evidence="2" type="ORF">Cgig2_018834</name>
</gene>
<proteinExistence type="predicted"/>
<dbReference type="AlphaFoldDB" id="A0A9Q1QJ37"/>
<organism evidence="2 3">
    <name type="scientific">Carnegiea gigantea</name>
    <dbReference type="NCBI Taxonomy" id="171969"/>
    <lineage>
        <taxon>Eukaryota</taxon>
        <taxon>Viridiplantae</taxon>
        <taxon>Streptophyta</taxon>
        <taxon>Embryophyta</taxon>
        <taxon>Tracheophyta</taxon>
        <taxon>Spermatophyta</taxon>
        <taxon>Magnoliopsida</taxon>
        <taxon>eudicotyledons</taxon>
        <taxon>Gunneridae</taxon>
        <taxon>Pentapetalae</taxon>
        <taxon>Caryophyllales</taxon>
        <taxon>Cactineae</taxon>
        <taxon>Cactaceae</taxon>
        <taxon>Cactoideae</taxon>
        <taxon>Echinocereeae</taxon>
        <taxon>Carnegiea</taxon>
    </lineage>
</organism>
<evidence type="ECO:0000313" key="3">
    <source>
        <dbReference type="Proteomes" id="UP001153076"/>
    </source>
</evidence>
<feature type="compositionally biased region" description="Acidic residues" evidence="1">
    <location>
        <begin position="272"/>
        <end position="282"/>
    </location>
</feature>
<keyword evidence="3" id="KW-1185">Reference proteome</keyword>
<protein>
    <submittedName>
        <fullName evidence="2">Uncharacterized protein</fullName>
    </submittedName>
</protein>
<sequence>MFSGFCETNLEHSSLHDSNNEDNDSMTKEDEIPPSSQDQEYRNKVIEVMIELKKQIQKETRGQRKLPSTAARRRPIVVDTRAQWHQATAKLEPCIPTSTGDGKVVFEEENEEESGNDDDNTNDEIEYVTHIKTSNSCVSILNGRRRGNFKSGDLVKLKEMMNAKCPGYGLKAYPHIDSKTKWFRDKYNVLVKMFTHLDSVRMTLPKQSSVQDNLNHKNAKGLWDVPFPFLDELEKIFGIDRATTASCENYVATVDNLQNDNEAIDVDKDREDQEEEELSQFN</sequence>
<feature type="compositionally biased region" description="Basic and acidic residues" evidence="1">
    <location>
        <begin position="9"/>
        <end position="31"/>
    </location>
</feature>
<reference evidence="2" key="1">
    <citation type="submission" date="2022-04" db="EMBL/GenBank/DDBJ databases">
        <title>Carnegiea gigantea Genome sequencing and assembly v2.</title>
        <authorList>
            <person name="Copetti D."/>
            <person name="Sanderson M.J."/>
            <person name="Burquez A."/>
            <person name="Wojciechowski M.F."/>
        </authorList>
    </citation>
    <scope>NUCLEOTIDE SEQUENCE</scope>
    <source>
        <strain evidence="2">SGP5-SGP5p</strain>
        <tissue evidence="2">Aerial part</tissue>
    </source>
</reference>
<dbReference type="OrthoDB" id="1746344at2759"/>
<name>A0A9Q1QJ37_9CARY</name>
<comment type="caution">
    <text evidence="2">The sequence shown here is derived from an EMBL/GenBank/DDBJ whole genome shotgun (WGS) entry which is preliminary data.</text>
</comment>
<accession>A0A9Q1QJ37</accession>
<dbReference type="PANTHER" id="PTHR46250">
    <property type="entry name" value="MYB/SANT-LIKE DNA-BINDING DOMAIN PROTEIN-RELATED"/>
    <property type="match status" value="1"/>
</dbReference>
<feature type="region of interest" description="Disordered" evidence="1">
    <location>
        <begin position="1"/>
        <end position="41"/>
    </location>
</feature>
<dbReference type="PANTHER" id="PTHR46250:SF15">
    <property type="entry name" value="OS01G0523800 PROTEIN"/>
    <property type="match status" value="1"/>
</dbReference>